<dbReference type="Gene3D" id="3.40.50.720">
    <property type="entry name" value="NAD(P)-binding Rossmann-like Domain"/>
    <property type="match status" value="1"/>
</dbReference>
<gene>
    <name evidence="4" type="ORF">HMPREF0860_2061</name>
    <name evidence="3" type="ORF">HMPREF1325_0474</name>
</gene>
<evidence type="ECO:0000313" key="3">
    <source>
        <dbReference type="EMBL" id="ERF60126.1"/>
    </source>
</evidence>
<dbReference type="eggNOG" id="COG1028">
    <property type="taxonomic scope" value="Bacteria"/>
</dbReference>
<comment type="similarity">
    <text evidence="1">Belongs to the short-chain dehydrogenases/reductases (SDR) family.</text>
</comment>
<dbReference type="EMBL" id="AVQI01000033">
    <property type="protein sequence ID" value="ERK03412.1"/>
    <property type="molecule type" value="Genomic_DNA"/>
</dbReference>
<dbReference type="NCBIfam" id="NF009466">
    <property type="entry name" value="PRK12826.1-2"/>
    <property type="match status" value="1"/>
</dbReference>
<dbReference type="Proteomes" id="UP000016412">
    <property type="component" value="Unassembled WGS sequence"/>
</dbReference>
<dbReference type="InterPro" id="IPR002347">
    <property type="entry name" value="SDR_fam"/>
</dbReference>
<dbReference type="PRINTS" id="PR00080">
    <property type="entry name" value="SDRFAMILY"/>
</dbReference>
<dbReference type="CDD" id="cd05233">
    <property type="entry name" value="SDR_c"/>
    <property type="match status" value="1"/>
</dbReference>
<dbReference type="PANTHER" id="PTHR42760:SF133">
    <property type="entry name" value="3-OXOACYL-[ACYL-CARRIER-PROTEIN] REDUCTASE"/>
    <property type="match status" value="1"/>
</dbReference>
<dbReference type="GO" id="GO:0006633">
    <property type="term" value="P:fatty acid biosynthetic process"/>
    <property type="evidence" value="ECO:0007669"/>
    <property type="project" value="TreeGrafter"/>
</dbReference>
<dbReference type="STRING" id="1125725.HMPREF1325_0474"/>
<accession>U1FL77</accession>
<dbReference type="Proteomes" id="UP000016646">
    <property type="component" value="Unassembled WGS sequence"/>
</dbReference>
<dbReference type="SUPFAM" id="SSF51735">
    <property type="entry name" value="NAD(P)-binding Rossmann-fold domains"/>
    <property type="match status" value="1"/>
</dbReference>
<evidence type="ECO:0000313" key="5">
    <source>
        <dbReference type="Proteomes" id="UP000016412"/>
    </source>
</evidence>
<proteinExistence type="inferred from homology"/>
<dbReference type="PATRIC" id="fig|1125725.3.peg.1912"/>
<sequence length="252" mass="26868">MSFGNLNGKAAIVTGAAQGMGKAIALQLAQSGADVAICDIKEDELKTACDELKKSTGKRIYMKQVDISKQNQVNEFVADVEKEFGKVDILVNNAGIHPLHPIEDISSDEWDLVFAVNIKAHFFFCKAVIPGMRKRKFGRIICISSEAGKNGGTVAALHYAASKGAVLSFVRNLAQQVGADGITVNAIAPGRIQTAMAATATPEQTQKFLDKSIIKRLGSPDDIAYAVCYLASEEASFVTAETMAVNGGTLRD</sequence>
<evidence type="ECO:0000313" key="6">
    <source>
        <dbReference type="Proteomes" id="UP000016646"/>
    </source>
</evidence>
<dbReference type="AlphaFoldDB" id="U1FL77"/>
<dbReference type="InterPro" id="IPR036291">
    <property type="entry name" value="NAD(P)-bd_dom_sf"/>
</dbReference>
<dbReference type="OrthoDB" id="1999550at2"/>
<organism evidence="3 5">
    <name type="scientific">Treponema socranskii subsp. socranskii VPI DR56BR1116 = ATCC 35536</name>
    <dbReference type="NCBI Taxonomy" id="1125725"/>
    <lineage>
        <taxon>Bacteria</taxon>
        <taxon>Pseudomonadati</taxon>
        <taxon>Spirochaetota</taxon>
        <taxon>Spirochaetia</taxon>
        <taxon>Spirochaetales</taxon>
        <taxon>Treponemataceae</taxon>
        <taxon>Treponema</taxon>
    </lineage>
</organism>
<dbReference type="RefSeq" id="WP_021330924.1">
    <property type="nucleotide sequence ID" value="NZ_AUZJ01000048.1"/>
</dbReference>
<dbReference type="PRINTS" id="PR00081">
    <property type="entry name" value="GDHRDH"/>
</dbReference>
<protein>
    <submittedName>
        <fullName evidence="3">KR domain protein</fullName>
    </submittedName>
</protein>
<keyword evidence="6" id="KW-1185">Reference proteome</keyword>
<dbReference type="GO" id="GO:0016616">
    <property type="term" value="F:oxidoreductase activity, acting on the CH-OH group of donors, NAD or NADP as acceptor"/>
    <property type="evidence" value="ECO:0007669"/>
    <property type="project" value="TreeGrafter"/>
</dbReference>
<evidence type="ECO:0000256" key="1">
    <source>
        <dbReference type="ARBA" id="ARBA00006484"/>
    </source>
</evidence>
<dbReference type="Pfam" id="PF13561">
    <property type="entry name" value="adh_short_C2"/>
    <property type="match status" value="1"/>
</dbReference>
<evidence type="ECO:0000256" key="2">
    <source>
        <dbReference type="ARBA" id="ARBA00023002"/>
    </source>
</evidence>
<keyword evidence="2" id="KW-0560">Oxidoreductase</keyword>
<evidence type="ECO:0000313" key="4">
    <source>
        <dbReference type="EMBL" id="ERK03412.1"/>
    </source>
</evidence>
<dbReference type="EMBL" id="AUZJ01000048">
    <property type="protein sequence ID" value="ERF60126.1"/>
    <property type="molecule type" value="Genomic_DNA"/>
</dbReference>
<dbReference type="GO" id="GO:0048038">
    <property type="term" value="F:quinone binding"/>
    <property type="evidence" value="ECO:0007669"/>
    <property type="project" value="TreeGrafter"/>
</dbReference>
<dbReference type="FunFam" id="3.40.50.720:FF:000084">
    <property type="entry name" value="Short-chain dehydrogenase reductase"/>
    <property type="match status" value="1"/>
</dbReference>
<dbReference type="NCBIfam" id="NF005559">
    <property type="entry name" value="PRK07231.1"/>
    <property type="match status" value="1"/>
</dbReference>
<comment type="caution">
    <text evidence="3">The sequence shown here is derived from an EMBL/GenBank/DDBJ whole genome shotgun (WGS) entry which is preliminary data.</text>
</comment>
<reference evidence="5 6" key="1">
    <citation type="submission" date="2013-08" db="EMBL/GenBank/DDBJ databases">
        <authorList>
            <person name="Durkin A.S."/>
            <person name="Haft D.R."/>
            <person name="McCorrison J."/>
            <person name="Torralba M."/>
            <person name="Gillis M."/>
            <person name="Haft D.H."/>
            <person name="Methe B."/>
            <person name="Sutton G."/>
            <person name="Nelson K.E."/>
        </authorList>
    </citation>
    <scope>NUCLEOTIDE SEQUENCE [LARGE SCALE GENOMIC DNA]</scope>
    <source>
        <strain evidence="4 6">ATCC 35536</strain>
        <strain evidence="3 5">VPI DR56BR1116</strain>
    </source>
</reference>
<name>U1FL77_TRESO</name>
<dbReference type="PANTHER" id="PTHR42760">
    <property type="entry name" value="SHORT-CHAIN DEHYDROGENASES/REDUCTASES FAMILY MEMBER"/>
    <property type="match status" value="1"/>
</dbReference>